<dbReference type="Proteomes" id="UP000010471">
    <property type="component" value="Plasmid pMIC7113.08"/>
</dbReference>
<geneLocation type="plasmid" evidence="2 3">
    <name>pMIC7113.08</name>
</geneLocation>
<dbReference type="AlphaFoldDB" id="K9WS30"/>
<reference evidence="2 3" key="1">
    <citation type="submission" date="2012-06" db="EMBL/GenBank/DDBJ databases">
        <title>Finished plasmid 8 of genome of Microcoleus sp. PCC 7113.</title>
        <authorList>
            <consortium name="US DOE Joint Genome Institute"/>
            <person name="Gugger M."/>
            <person name="Coursin T."/>
            <person name="Rippka R."/>
            <person name="Tandeau De Marsac N."/>
            <person name="Huntemann M."/>
            <person name="Wei C.-L."/>
            <person name="Han J."/>
            <person name="Detter J.C."/>
            <person name="Han C."/>
            <person name="Tapia R."/>
            <person name="Chen A."/>
            <person name="Kyrpides N."/>
            <person name="Mavromatis K."/>
            <person name="Markowitz V."/>
            <person name="Szeto E."/>
            <person name="Ivanova N."/>
            <person name="Pagani I."/>
            <person name="Pati A."/>
            <person name="Goodwin L."/>
            <person name="Nordberg H.P."/>
            <person name="Cantor M.N."/>
            <person name="Hua S.X."/>
            <person name="Woyke T."/>
            <person name="Kerfeld C.A."/>
        </authorList>
    </citation>
    <scope>NUCLEOTIDE SEQUENCE [LARGE SCALE GENOMIC DNA]</scope>
    <source>
        <strain evidence="2 3">PCC 7113</strain>
        <plasmid evidence="2 3">pMIC7113.08</plasmid>
    </source>
</reference>
<accession>K9WS30</accession>
<organism evidence="2 3">
    <name type="scientific">Allocoleopsis franciscana PCC 7113</name>
    <dbReference type="NCBI Taxonomy" id="1173027"/>
    <lineage>
        <taxon>Bacteria</taxon>
        <taxon>Bacillati</taxon>
        <taxon>Cyanobacteriota</taxon>
        <taxon>Cyanophyceae</taxon>
        <taxon>Coleofasciculales</taxon>
        <taxon>Coleofasciculaceae</taxon>
        <taxon>Allocoleopsis</taxon>
        <taxon>Allocoleopsis franciscana</taxon>
    </lineage>
</organism>
<feature type="compositionally biased region" description="Pro residues" evidence="1">
    <location>
        <begin position="203"/>
        <end position="215"/>
    </location>
</feature>
<dbReference type="KEGG" id="mic:Mic7113_6810"/>
<protein>
    <submittedName>
        <fullName evidence="2">Uncharacterized protein</fullName>
    </submittedName>
</protein>
<sequence>MGLFKSDTVGISHDISVVYSPSMGQSIITLVDNNPNQIRAKFGLGNLPGVANGLLDELRCYASISSLSEIAFPDIKNEDPEAIKVTKAQSFEWKTARFELVVFKKAKNAADWAECGVSALKNSGGFRYRIHRMLDLVTDNIGARVGEWGKIGVSVRAVGYGVPAAFDRITFTGNWQQEFTWVQEHPTYVQINQYGSSSSASPSPTPTPTPAPQPTSAPTLTVTRTVDSTGYIYADADTDITFAAGNLLANYPFTVRFVSGGTTVKSDTYTSTADTWTRTFKPSELNQYGSKNYTIDFIHGNYTLNNPTSLNIVIPVFSVVNGATYNVGTGKQLAFNFSATPYKAEWYNTVWTFSFAKDNGSGVFVDKTDFSQNVTLSFNGFVQGAAISLNSATFANAGWGNGTYKVKATKGAYSIYSVPFVASVS</sequence>
<dbReference type="EMBL" id="CP003638">
    <property type="protein sequence ID" value="AFZ22367.1"/>
    <property type="molecule type" value="Genomic_DNA"/>
</dbReference>
<name>K9WS30_9CYAN</name>
<evidence type="ECO:0000313" key="3">
    <source>
        <dbReference type="Proteomes" id="UP000010471"/>
    </source>
</evidence>
<dbReference type="HOGENOM" id="CLU_645309_0_0_3"/>
<dbReference type="OrthoDB" id="581708at2"/>
<keyword evidence="3" id="KW-1185">Reference proteome</keyword>
<keyword evidence="2" id="KW-0614">Plasmid</keyword>
<proteinExistence type="predicted"/>
<dbReference type="RefSeq" id="WP_015186357.1">
    <property type="nucleotide sequence ID" value="NC_019743.1"/>
</dbReference>
<evidence type="ECO:0000313" key="2">
    <source>
        <dbReference type="EMBL" id="AFZ22367.1"/>
    </source>
</evidence>
<gene>
    <name evidence="2" type="ORF">Mic7113_6810</name>
</gene>
<evidence type="ECO:0000256" key="1">
    <source>
        <dbReference type="SAM" id="MobiDB-lite"/>
    </source>
</evidence>
<feature type="region of interest" description="Disordered" evidence="1">
    <location>
        <begin position="193"/>
        <end position="219"/>
    </location>
</feature>